<dbReference type="PANTHER" id="PTHR33705:SF2">
    <property type="entry name" value="PHOSPHOCARRIER PROTEIN NPR"/>
    <property type="match status" value="1"/>
</dbReference>
<evidence type="ECO:0000313" key="5">
    <source>
        <dbReference type="EMBL" id="MBJ7602880.1"/>
    </source>
</evidence>
<protein>
    <submittedName>
        <fullName evidence="5">HPr family phosphocarrier protein</fullName>
    </submittedName>
</protein>
<evidence type="ECO:0000256" key="2">
    <source>
        <dbReference type="ARBA" id="ARBA00022490"/>
    </source>
</evidence>
<gene>
    <name evidence="5" type="ORF">JF888_06765</name>
</gene>
<dbReference type="Proteomes" id="UP000620075">
    <property type="component" value="Unassembled WGS sequence"/>
</dbReference>
<organism evidence="5 6">
    <name type="scientific">Candidatus Dormiibacter inghamiae</name>
    <dbReference type="NCBI Taxonomy" id="3127013"/>
    <lineage>
        <taxon>Bacteria</taxon>
        <taxon>Bacillati</taxon>
        <taxon>Candidatus Dormiibacterota</taxon>
        <taxon>Candidatus Dormibacteria</taxon>
        <taxon>Candidatus Dormibacterales</taxon>
        <taxon>Candidatus Dormibacteraceae</taxon>
        <taxon>Candidatus Dormiibacter</taxon>
    </lineage>
</organism>
<name>A0A934KIU8_9BACT</name>
<accession>A0A934KIU8</accession>
<evidence type="ECO:0000256" key="3">
    <source>
        <dbReference type="ARBA" id="ARBA00022683"/>
    </source>
</evidence>
<dbReference type="PROSITE" id="PS00589">
    <property type="entry name" value="PTS_HPR_SER"/>
    <property type="match status" value="1"/>
</dbReference>
<dbReference type="NCBIfam" id="TIGR01003">
    <property type="entry name" value="PTS_HPr_family"/>
    <property type="match status" value="1"/>
</dbReference>
<feature type="domain" description="HPr" evidence="4">
    <location>
        <begin position="36"/>
        <end position="121"/>
    </location>
</feature>
<dbReference type="InterPro" id="IPR050399">
    <property type="entry name" value="HPr"/>
</dbReference>
<evidence type="ECO:0000256" key="1">
    <source>
        <dbReference type="ARBA" id="ARBA00004496"/>
    </source>
</evidence>
<dbReference type="GO" id="GO:0009401">
    <property type="term" value="P:phosphoenolpyruvate-dependent sugar phosphotransferase system"/>
    <property type="evidence" value="ECO:0007669"/>
    <property type="project" value="UniProtKB-KW"/>
</dbReference>
<dbReference type="InterPro" id="IPR000032">
    <property type="entry name" value="HPr-like"/>
</dbReference>
<dbReference type="GO" id="GO:0005737">
    <property type="term" value="C:cytoplasm"/>
    <property type="evidence" value="ECO:0007669"/>
    <property type="project" value="UniProtKB-SubCell"/>
</dbReference>
<keyword evidence="2" id="KW-0963">Cytoplasm</keyword>
<dbReference type="AlphaFoldDB" id="A0A934KIU8"/>
<dbReference type="Gene3D" id="3.30.1340.10">
    <property type="entry name" value="HPr-like"/>
    <property type="match status" value="1"/>
</dbReference>
<evidence type="ECO:0000313" key="6">
    <source>
        <dbReference type="Proteomes" id="UP000620075"/>
    </source>
</evidence>
<dbReference type="PRINTS" id="PR00107">
    <property type="entry name" value="PHOSPHOCPHPR"/>
</dbReference>
<dbReference type="PROSITE" id="PS51350">
    <property type="entry name" value="PTS_HPR_DOM"/>
    <property type="match status" value="1"/>
</dbReference>
<dbReference type="InterPro" id="IPR002114">
    <property type="entry name" value="PTS_HPr_Ser_P_site"/>
</dbReference>
<comment type="caution">
    <text evidence="5">The sequence shown here is derived from an EMBL/GenBank/DDBJ whole genome shotgun (WGS) entry which is preliminary data.</text>
</comment>
<evidence type="ECO:0000259" key="4">
    <source>
        <dbReference type="PROSITE" id="PS51350"/>
    </source>
</evidence>
<proteinExistence type="predicted"/>
<dbReference type="CDD" id="cd00367">
    <property type="entry name" value="PTS-HPr_like"/>
    <property type="match status" value="1"/>
</dbReference>
<comment type="subcellular location">
    <subcellularLocation>
        <location evidence="1">Cytoplasm</location>
    </subcellularLocation>
</comment>
<keyword evidence="3" id="KW-0598">Phosphotransferase system</keyword>
<dbReference type="InterPro" id="IPR035895">
    <property type="entry name" value="HPr-like_sf"/>
</dbReference>
<reference evidence="5 6" key="1">
    <citation type="submission" date="2020-10" db="EMBL/GenBank/DDBJ databases">
        <title>Ca. Dormibacterota MAGs.</title>
        <authorList>
            <person name="Montgomery K."/>
        </authorList>
    </citation>
    <scope>NUCLEOTIDE SEQUENCE [LARGE SCALE GENOMIC DNA]</scope>
    <source>
        <strain evidence="5">SC8811_S16_3</strain>
    </source>
</reference>
<sequence>MHPWWRALSPRRSFRPRASRWKLCCRQRRRHAVPGSSELNVTLPASVALHARPAAIFVKTAMRFQSRLQVEAGGKAADAKSILAVLALGARGGTPLRLSAEGDDAAPALEALAACVAGLAE</sequence>
<dbReference type="PANTHER" id="PTHR33705">
    <property type="entry name" value="PHOSPHOCARRIER PROTEIN HPR"/>
    <property type="match status" value="1"/>
</dbReference>
<dbReference type="SUPFAM" id="SSF55594">
    <property type="entry name" value="HPr-like"/>
    <property type="match status" value="1"/>
</dbReference>
<dbReference type="Pfam" id="PF00381">
    <property type="entry name" value="PTS-HPr"/>
    <property type="match status" value="1"/>
</dbReference>
<dbReference type="EMBL" id="JAEKNQ010000025">
    <property type="protein sequence ID" value="MBJ7602880.1"/>
    <property type="molecule type" value="Genomic_DNA"/>
</dbReference>